<dbReference type="FunFam" id="3.30.1130.10:FF:000001">
    <property type="entry name" value="GTP cyclohydrolase 1"/>
    <property type="match status" value="1"/>
</dbReference>
<comment type="catalytic activity">
    <reaction evidence="1">
        <text>GTP + H2O = 7,8-dihydroneopterin 3'-triphosphate + formate + H(+)</text>
        <dbReference type="Rhea" id="RHEA:17473"/>
        <dbReference type="ChEBI" id="CHEBI:15377"/>
        <dbReference type="ChEBI" id="CHEBI:15378"/>
        <dbReference type="ChEBI" id="CHEBI:15740"/>
        <dbReference type="ChEBI" id="CHEBI:37565"/>
        <dbReference type="ChEBI" id="CHEBI:58462"/>
        <dbReference type="EC" id="3.5.4.16"/>
    </reaction>
</comment>
<dbReference type="PANTHER" id="PTHR11109">
    <property type="entry name" value="GTP CYCLOHYDROLASE I"/>
    <property type="match status" value="1"/>
</dbReference>
<comment type="pathway">
    <text evidence="2">Cofactor biosynthesis; 7,8-dihydroneopterin triphosphate biosynthesis; 7,8-dihydroneopterin triphosphate from GTP: step 1/1.</text>
</comment>
<accession>A0A4P7N9E3</accession>
<dbReference type="AlphaFoldDB" id="A0A4P7N9E3"/>
<organism evidence="13 14">
    <name type="scientific">Pyricularia oryzae</name>
    <name type="common">Rice blast fungus</name>
    <name type="synonym">Magnaporthe oryzae</name>
    <dbReference type="NCBI Taxonomy" id="318829"/>
    <lineage>
        <taxon>Eukaryota</taxon>
        <taxon>Fungi</taxon>
        <taxon>Dikarya</taxon>
        <taxon>Ascomycota</taxon>
        <taxon>Pezizomycotina</taxon>
        <taxon>Sordariomycetes</taxon>
        <taxon>Sordariomycetidae</taxon>
        <taxon>Magnaporthales</taxon>
        <taxon>Pyriculariaceae</taxon>
        <taxon>Pyricularia</taxon>
    </lineage>
</organism>
<dbReference type="VEuPathDB" id="FungiDB:M_BR32_EuGene_00046211"/>
<evidence type="ECO:0000256" key="7">
    <source>
        <dbReference type="ARBA" id="ARBA00022801"/>
    </source>
</evidence>
<dbReference type="GO" id="GO:0008270">
    <property type="term" value="F:zinc ion binding"/>
    <property type="evidence" value="ECO:0007669"/>
    <property type="project" value="TreeGrafter"/>
</dbReference>
<dbReference type="GO" id="GO:0005525">
    <property type="term" value="F:GTP binding"/>
    <property type="evidence" value="ECO:0007669"/>
    <property type="project" value="UniProtKB-KW"/>
</dbReference>
<dbReference type="HAMAP" id="MF_00223">
    <property type="entry name" value="FolE"/>
    <property type="match status" value="1"/>
</dbReference>
<evidence type="ECO:0000256" key="2">
    <source>
        <dbReference type="ARBA" id="ARBA00005080"/>
    </source>
</evidence>
<evidence type="ECO:0000313" key="13">
    <source>
        <dbReference type="EMBL" id="QBZ59129.1"/>
    </source>
</evidence>
<dbReference type="PANTHER" id="PTHR11109:SF7">
    <property type="entry name" value="GTP CYCLOHYDROLASE 1"/>
    <property type="match status" value="1"/>
</dbReference>
<gene>
    <name evidence="13" type="ORF">PoMZ_04089</name>
</gene>
<dbReference type="InterPro" id="IPR001474">
    <property type="entry name" value="GTP_CycHdrlase_I"/>
</dbReference>
<evidence type="ECO:0000256" key="6">
    <source>
        <dbReference type="ARBA" id="ARBA00022741"/>
    </source>
</evidence>
<feature type="domain" description="GTP cyclohydrolase I" evidence="12">
    <location>
        <begin position="226"/>
        <end position="331"/>
    </location>
</feature>
<sequence>MGRADDRTSPAASSSSSSGNSGTKRSRKHRDDEPAAGATEHTKKKHKKRKSDHGVNGVIKSSQRRLSLSNAARDPRDEPPPKPKKKPEAPTRSPSPLIDFDGLSRPSVGTRARLEETPEQAAERLERMRGAVRTLLECVGEDPDRQGLLATPDRYAKALLFLTKGYQENIKDIVNNAIFHEGHNEMVIVKDIEIFSMCEHHLVPFTGKVRNISLTLGMNIEQSAKHLLILRPVQMHIGYIPANSVIGLSKLPRIAELFARRLQIQERLTKEVANAIFEVLKPQGVAVVMESSHLCMVTRGVQKTTATTITSCVLGCFEGRERTRNEFLSLIGVNRH</sequence>
<dbReference type="InterPro" id="IPR043133">
    <property type="entry name" value="GTP-CH-I_C/QueF"/>
</dbReference>
<dbReference type="GO" id="GO:0046656">
    <property type="term" value="P:folic acid biosynthetic process"/>
    <property type="evidence" value="ECO:0007669"/>
    <property type="project" value="UniProtKB-KW"/>
</dbReference>
<dbReference type="FunFam" id="1.10.286.10:FF:000003">
    <property type="entry name" value="GTP cyclohydrolase 1"/>
    <property type="match status" value="1"/>
</dbReference>
<feature type="region of interest" description="Disordered" evidence="11">
    <location>
        <begin position="1"/>
        <end position="119"/>
    </location>
</feature>
<keyword evidence="9" id="KW-0342">GTP-binding</keyword>
<dbReference type="EC" id="3.5.4.16" evidence="4"/>
<dbReference type="InterPro" id="IPR043134">
    <property type="entry name" value="GTP-CH-I_N"/>
</dbReference>
<feature type="compositionally biased region" description="Basic and acidic residues" evidence="11">
    <location>
        <begin position="73"/>
        <end position="89"/>
    </location>
</feature>
<keyword evidence="6" id="KW-0547">Nucleotide-binding</keyword>
<name>A0A4P7N9E3_PYROR</name>
<dbReference type="PROSITE" id="PS00859">
    <property type="entry name" value="GTP_CYCLOHYDROL_1_1"/>
    <property type="match status" value="1"/>
</dbReference>
<proteinExistence type="inferred from homology"/>
<dbReference type="Proteomes" id="UP000294847">
    <property type="component" value="Chromosome 3"/>
</dbReference>
<evidence type="ECO:0000256" key="8">
    <source>
        <dbReference type="ARBA" id="ARBA00022909"/>
    </source>
</evidence>
<dbReference type="EMBL" id="CP034206">
    <property type="protein sequence ID" value="QBZ59129.1"/>
    <property type="molecule type" value="Genomic_DNA"/>
</dbReference>
<dbReference type="Gene3D" id="3.30.1130.10">
    <property type="match status" value="1"/>
</dbReference>
<evidence type="ECO:0000256" key="9">
    <source>
        <dbReference type="ARBA" id="ARBA00023134"/>
    </source>
</evidence>
<dbReference type="PROSITE" id="PS00860">
    <property type="entry name" value="GTP_CYCLOHYDROL_1_2"/>
    <property type="match status" value="1"/>
</dbReference>
<dbReference type="InterPro" id="IPR018234">
    <property type="entry name" value="GTP_CycHdrlase_I_CS"/>
</dbReference>
<evidence type="ECO:0000256" key="3">
    <source>
        <dbReference type="ARBA" id="ARBA00008085"/>
    </source>
</evidence>
<dbReference type="GO" id="GO:0005737">
    <property type="term" value="C:cytoplasm"/>
    <property type="evidence" value="ECO:0007669"/>
    <property type="project" value="TreeGrafter"/>
</dbReference>
<evidence type="ECO:0000313" key="14">
    <source>
        <dbReference type="Proteomes" id="UP000294847"/>
    </source>
</evidence>
<feature type="compositionally biased region" description="Low complexity" evidence="11">
    <location>
        <begin position="9"/>
        <end position="23"/>
    </location>
</feature>
<evidence type="ECO:0000259" key="12">
    <source>
        <dbReference type="Pfam" id="PF01227"/>
    </source>
</evidence>
<dbReference type="Pfam" id="PF01227">
    <property type="entry name" value="GTP_cyclohydroI"/>
    <property type="match status" value="2"/>
</dbReference>
<evidence type="ECO:0000256" key="4">
    <source>
        <dbReference type="ARBA" id="ARBA00012715"/>
    </source>
</evidence>
<dbReference type="GO" id="GO:0006729">
    <property type="term" value="P:tetrahydrobiopterin biosynthetic process"/>
    <property type="evidence" value="ECO:0007669"/>
    <property type="project" value="TreeGrafter"/>
</dbReference>
<evidence type="ECO:0000256" key="1">
    <source>
        <dbReference type="ARBA" id="ARBA00001052"/>
    </source>
</evidence>
<keyword evidence="7" id="KW-0378">Hydrolase</keyword>
<dbReference type="InterPro" id="IPR020602">
    <property type="entry name" value="GTP_CycHdrlase_I_dom"/>
</dbReference>
<dbReference type="SUPFAM" id="SSF55620">
    <property type="entry name" value="Tetrahydrobiopterin biosynthesis enzymes-like"/>
    <property type="match status" value="2"/>
</dbReference>
<evidence type="ECO:0000256" key="5">
    <source>
        <dbReference type="ARBA" id="ARBA00017272"/>
    </source>
</evidence>
<evidence type="ECO:0000256" key="10">
    <source>
        <dbReference type="ARBA" id="ARBA00030854"/>
    </source>
</evidence>
<dbReference type="UniPathway" id="UPA00848">
    <property type="reaction ID" value="UER00151"/>
</dbReference>
<evidence type="ECO:0000256" key="11">
    <source>
        <dbReference type="SAM" id="MobiDB-lite"/>
    </source>
</evidence>
<feature type="compositionally biased region" description="Polar residues" evidence="11">
    <location>
        <begin position="59"/>
        <end position="70"/>
    </location>
</feature>
<reference evidence="13 14" key="1">
    <citation type="journal article" date="2019" name="Mol. Biol. Evol.">
        <title>Blast fungal genomes show frequent chromosomal changes, gene gains and losses, and effector gene turnover.</title>
        <authorList>
            <person name="Gomez Luciano L.B."/>
            <person name="Jason Tsai I."/>
            <person name="Chuma I."/>
            <person name="Tosa Y."/>
            <person name="Chen Y.H."/>
            <person name="Li J.Y."/>
            <person name="Li M.Y."/>
            <person name="Jade Lu M.Y."/>
            <person name="Nakayashiki H."/>
            <person name="Li W.H."/>
        </authorList>
    </citation>
    <scope>NUCLEOTIDE SEQUENCE [LARGE SCALE GENOMIC DNA]</scope>
    <source>
        <strain evidence="13">MZ5-1-6</strain>
    </source>
</reference>
<dbReference type="CDD" id="cd00642">
    <property type="entry name" value="GTP_cyclohydro1"/>
    <property type="match status" value="1"/>
</dbReference>
<comment type="similarity">
    <text evidence="3">Belongs to the GTP cyclohydrolase I family.</text>
</comment>
<dbReference type="Gene3D" id="1.10.286.10">
    <property type="match status" value="1"/>
</dbReference>
<protein>
    <recommendedName>
        <fullName evidence="5">GTP cyclohydrolase 1</fullName>
        <ecNumber evidence="4">3.5.4.16</ecNumber>
    </recommendedName>
    <alternativeName>
        <fullName evidence="10">GTP cyclohydrolase I</fullName>
    </alternativeName>
</protein>
<dbReference type="GO" id="GO:0003934">
    <property type="term" value="F:GTP cyclohydrolase I activity"/>
    <property type="evidence" value="ECO:0007669"/>
    <property type="project" value="UniProtKB-EC"/>
</dbReference>
<feature type="compositionally biased region" description="Basic residues" evidence="11">
    <location>
        <begin position="42"/>
        <end position="51"/>
    </location>
</feature>
<dbReference type="GO" id="GO:0046654">
    <property type="term" value="P:tetrahydrofolate biosynthetic process"/>
    <property type="evidence" value="ECO:0007669"/>
    <property type="project" value="InterPro"/>
</dbReference>
<keyword evidence="8" id="KW-0289">Folate biosynthesis</keyword>
<feature type="domain" description="GTP cyclohydrolase I" evidence="12">
    <location>
        <begin position="130"/>
        <end position="209"/>
    </location>
</feature>